<comment type="subcellular location">
    <subcellularLocation>
        <location evidence="1">Membrane</location>
        <topology evidence="1">Multi-pass membrane protein</topology>
    </subcellularLocation>
</comment>
<keyword evidence="4 6" id="KW-1133">Transmembrane helix</keyword>
<dbReference type="PANTHER" id="PTHR38459">
    <property type="entry name" value="PROPHAGE BACTOPRENOL-LINKED GLUCOSE TRANSLOCASE HOMOLOG"/>
    <property type="match status" value="1"/>
</dbReference>
<sequence length="126" mass="14328">MASFIKFALVGCLNTGITIGTYSLLTYLNINYIIANVIGYSLGTLNSYIWNKNWVFKSKQEHKKVLFKFITVNLLTLGFNTLFLYLLVDKFHGSKFISQLLVTAVGLVINFSLNKIWTFKEENSNG</sequence>
<keyword evidence="3 6" id="KW-0812">Transmembrane</keyword>
<dbReference type="Proteomes" id="UP000184080">
    <property type="component" value="Unassembled WGS sequence"/>
</dbReference>
<evidence type="ECO:0000256" key="6">
    <source>
        <dbReference type="SAM" id="Phobius"/>
    </source>
</evidence>
<evidence type="ECO:0000256" key="2">
    <source>
        <dbReference type="ARBA" id="ARBA00009399"/>
    </source>
</evidence>
<keyword evidence="9" id="KW-1185">Reference proteome</keyword>
<evidence type="ECO:0000256" key="5">
    <source>
        <dbReference type="ARBA" id="ARBA00023136"/>
    </source>
</evidence>
<comment type="similarity">
    <text evidence="2">Belongs to the GtrA family.</text>
</comment>
<feature type="transmembrane region" description="Helical" evidence="6">
    <location>
        <begin position="69"/>
        <end position="88"/>
    </location>
</feature>
<dbReference type="GO" id="GO:0005886">
    <property type="term" value="C:plasma membrane"/>
    <property type="evidence" value="ECO:0007669"/>
    <property type="project" value="TreeGrafter"/>
</dbReference>
<dbReference type="AlphaFoldDB" id="A0A1M6NKT2"/>
<dbReference type="EMBL" id="FQZO01000011">
    <property type="protein sequence ID" value="SHJ96310.1"/>
    <property type="molecule type" value="Genomic_DNA"/>
</dbReference>
<protein>
    <submittedName>
        <fullName evidence="8">Putative flippase GtrA (Transmembrane translocase of bactoprenol-linked glucose)</fullName>
    </submittedName>
</protein>
<evidence type="ECO:0000256" key="3">
    <source>
        <dbReference type="ARBA" id="ARBA00022692"/>
    </source>
</evidence>
<dbReference type="InterPro" id="IPR007267">
    <property type="entry name" value="GtrA_DPMS_TM"/>
</dbReference>
<organism evidence="8 9">
    <name type="scientific">Clostridium amylolyticum</name>
    <dbReference type="NCBI Taxonomy" id="1121298"/>
    <lineage>
        <taxon>Bacteria</taxon>
        <taxon>Bacillati</taxon>
        <taxon>Bacillota</taxon>
        <taxon>Clostridia</taxon>
        <taxon>Eubacteriales</taxon>
        <taxon>Clostridiaceae</taxon>
        <taxon>Clostridium</taxon>
    </lineage>
</organism>
<dbReference type="PANTHER" id="PTHR38459:SF1">
    <property type="entry name" value="PROPHAGE BACTOPRENOL-LINKED GLUCOSE TRANSLOCASE HOMOLOG"/>
    <property type="match status" value="1"/>
</dbReference>
<dbReference type="GO" id="GO:0000271">
    <property type="term" value="P:polysaccharide biosynthetic process"/>
    <property type="evidence" value="ECO:0007669"/>
    <property type="project" value="InterPro"/>
</dbReference>
<evidence type="ECO:0000256" key="1">
    <source>
        <dbReference type="ARBA" id="ARBA00004141"/>
    </source>
</evidence>
<dbReference type="STRING" id="1121298.SAMN05444401_0252"/>
<evidence type="ECO:0000313" key="9">
    <source>
        <dbReference type="Proteomes" id="UP000184080"/>
    </source>
</evidence>
<dbReference type="InterPro" id="IPR051401">
    <property type="entry name" value="GtrA_CellWall_Glycosyl"/>
</dbReference>
<keyword evidence="5 6" id="KW-0472">Membrane</keyword>
<gene>
    <name evidence="8" type="ORF">SAMN05444401_0252</name>
</gene>
<dbReference type="RefSeq" id="WP_073012178.1">
    <property type="nucleotide sequence ID" value="NZ_FQZO01000011.1"/>
</dbReference>
<evidence type="ECO:0000256" key="4">
    <source>
        <dbReference type="ARBA" id="ARBA00022989"/>
    </source>
</evidence>
<evidence type="ECO:0000313" key="8">
    <source>
        <dbReference type="EMBL" id="SHJ96310.1"/>
    </source>
</evidence>
<feature type="transmembrane region" description="Helical" evidence="6">
    <location>
        <begin position="30"/>
        <end position="49"/>
    </location>
</feature>
<dbReference type="Pfam" id="PF04138">
    <property type="entry name" value="GtrA_DPMS_TM"/>
    <property type="match status" value="1"/>
</dbReference>
<dbReference type="OrthoDB" id="9812049at2"/>
<reference evidence="8 9" key="1">
    <citation type="submission" date="2016-11" db="EMBL/GenBank/DDBJ databases">
        <authorList>
            <person name="Jaros S."/>
            <person name="Januszkiewicz K."/>
            <person name="Wedrychowicz H."/>
        </authorList>
    </citation>
    <scope>NUCLEOTIDE SEQUENCE [LARGE SCALE GENOMIC DNA]</scope>
    <source>
        <strain evidence="8 9">DSM 21864</strain>
    </source>
</reference>
<feature type="domain" description="GtrA/DPMS transmembrane" evidence="7">
    <location>
        <begin position="6"/>
        <end position="119"/>
    </location>
</feature>
<evidence type="ECO:0000259" key="7">
    <source>
        <dbReference type="Pfam" id="PF04138"/>
    </source>
</evidence>
<name>A0A1M6NKT2_9CLOT</name>
<proteinExistence type="inferred from homology"/>
<feature type="transmembrane region" description="Helical" evidence="6">
    <location>
        <begin position="7"/>
        <end position="24"/>
    </location>
</feature>
<accession>A0A1M6NKT2</accession>
<feature type="transmembrane region" description="Helical" evidence="6">
    <location>
        <begin position="94"/>
        <end position="113"/>
    </location>
</feature>